<dbReference type="PRINTS" id="PR00301">
    <property type="entry name" value="HEATSHOCK70"/>
</dbReference>
<dbReference type="Pfam" id="PF00012">
    <property type="entry name" value="HSP70"/>
    <property type="match status" value="2"/>
</dbReference>
<feature type="region of interest" description="Disordered" evidence="6">
    <location>
        <begin position="589"/>
        <end position="659"/>
    </location>
</feature>
<dbReference type="FunFam" id="3.30.420.40:FF:000071">
    <property type="entry name" value="Molecular chaperone DnaK"/>
    <property type="match status" value="1"/>
</dbReference>
<dbReference type="AlphaFoldDB" id="A0A7C4LIC6"/>
<dbReference type="PANTHER" id="PTHR19375">
    <property type="entry name" value="HEAT SHOCK PROTEIN 70KDA"/>
    <property type="match status" value="1"/>
</dbReference>
<gene>
    <name evidence="7" type="ORF">ENS64_00765</name>
</gene>
<dbReference type="InterPro" id="IPR029047">
    <property type="entry name" value="HSP70_peptide-bd_sf"/>
</dbReference>
<dbReference type="SUPFAM" id="SSF53067">
    <property type="entry name" value="Actin-like ATPase domain"/>
    <property type="match status" value="2"/>
</dbReference>
<dbReference type="Gene3D" id="2.60.34.10">
    <property type="entry name" value="Substrate Binding Domain Of DNAk, Chain A, domain 1"/>
    <property type="match status" value="1"/>
</dbReference>
<feature type="compositionally biased region" description="Basic and acidic residues" evidence="6">
    <location>
        <begin position="639"/>
        <end position="649"/>
    </location>
</feature>
<comment type="caution">
    <text evidence="7">The sequence shown here is derived from an EMBL/GenBank/DDBJ whole genome shotgun (WGS) entry which is preliminary data.</text>
</comment>
<dbReference type="PROSITE" id="PS00297">
    <property type="entry name" value="HSP70_1"/>
    <property type="match status" value="1"/>
</dbReference>
<keyword evidence="2 5" id="KW-0547">Nucleotide-binding</keyword>
<dbReference type="Gene3D" id="3.30.420.40">
    <property type="match status" value="2"/>
</dbReference>
<evidence type="ECO:0000256" key="5">
    <source>
        <dbReference type="RuleBase" id="RU003322"/>
    </source>
</evidence>
<feature type="region of interest" description="Disordered" evidence="6">
    <location>
        <begin position="529"/>
        <end position="557"/>
    </location>
</feature>
<dbReference type="InterPro" id="IPR013126">
    <property type="entry name" value="Hsp_70_fam"/>
</dbReference>
<dbReference type="EMBL" id="DSVQ01000003">
    <property type="protein sequence ID" value="HGT37792.1"/>
    <property type="molecule type" value="Genomic_DNA"/>
</dbReference>
<dbReference type="GO" id="GO:0005524">
    <property type="term" value="F:ATP binding"/>
    <property type="evidence" value="ECO:0007669"/>
    <property type="project" value="UniProtKB-KW"/>
</dbReference>
<feature type="compositionally biased region" description="Low complexity" evidence="6">
    <location>
        <begin position="548"/>
        <end position="557"/>
    </location>
</feature>
<accession>A0A7C4LIC6</accession>
<comment type="similarity">
    <text evidence="1 5">Belongs to the heat shock protein 70 family.</text>
</comment>
<dbReference type="SUPFAM" id="SSF100920">
    <property type="entry name" value="Heat shock protein 70kD (HSP70), peptide-binding domain"/>
    <property type="match status" value="1"/>
</dbReference>
<sequence>MLPTHAVGIDLGTTYSCIAYLNEHGEPVTIPNQEGELCTPSVVMFQDGRAIVGGEALKNSIRAPERVVQHAKRHMGDPGYRWKIDGRAYSPIDISTLILKQLLDDARQRIGEIKRAVITVPAQFSDVQRQATAEAGLRAGLEHVDIINEPVAAALCYVLGTEGMWFTELTSSYMILVVDLGGGTFDLSLVRYERNAVRVVATGGDLHLGGIDWNNSLQKAIVRQFQREFGVDPASSRESLQALALEVEQVKRSLSVRPRAALTCQHAGKRKTYQVELEQFERLTRPHVDRLRELTKALLQENRMGWAHVDVVLTTGGASRMPMVRQMLKQLSGRTLNTSLSPDQSIAHGAAYYAGMLLTNSQFARSILLPTAAARLQQFQQFSVNARALGILVRDMHTGERVPHYLLPANTQLPAAARQTVGTVIPNQRRAHLRVVESGTAADARFVELGTCVIDPLPENLPEGAEIEVAIRYDEQARVHVAATVKQNGQTARAEIVRPENLLVSALGSTPRDEDVAVKATSAQTVRAPQPLKFSANPAGETERTEFAPASAPAAQVPPLSTDVPIVLCPRCAEPLDEWGFCVRCAPQKSRSAGGRQGPAGTRGEASAKDTARSPVLSEKSPPQVVPPVLPGNLPTRAAAEKAGEEEFWRITSQRPKRS</sequence>
<evidence type="ECO:0000313" key="7">
    <source>
        <dbReference type="EMBL" id="HGT37792.1"/>
    </source>
</evidence>
<dbReference type="InterPro" id="IPR043129">
    <property type="entry name" value="ATPase_NBD"/>
</dbReference>
<dbReference type="GO" id="GO:0140662">
    <property type="term" value="F:ATP-dependent protein folding chaperone"/>
    <property type="evidence" value="ECO:0007669"/>
    <property type="project" value="InterPro"/>
</dbReference>
<evidence type="ECO:0000256" key="3">
    <source>
        <dbReference type="ARBA" id="ARBA00022840"/>
    </source>
</evidence>
<protein>
    <submittedName>
        <fullName evidence="7">Hsp70 family protein</fullName>
    </submittedName>
</protein>
<dbReference type="Gene3D" id="3.90.640.10">
    <property type="entry name" value="Actin, Chain A, domain 4"/>
    <property type="match status" value="1"/>
</dbReference>
<dbReference type="CDD" id="cd24029">
    <property type="entry name" value="ASKHA_NBD_HSP70_DnaK_HscA_HscC"/>
    <property type="match status" value="1"/>
</dbReference>
<keyword evidence="4" id="KW-0143">Chaperone</keyword>
<name>A0A7C4LIC6_9PLAN</name>
<organism evidence="7">
    <name type="scientific">Schlesneria paludicola</name>
    <dbReference type="NCBI Taxonomy" id="360056"/>
    <lineage>
        <taxon>Bacteria</taxon>
        <taxon>Pseudomonadati</taxon>
        <taxon>Planctomycetota</taxon>
        <taxon>Planctomycetia</taxon>
        <taxon>Planctomycetales</taxon>
        <taxon>Planctomycetaceae</taxon>
        <taxon>Schlesneria</taxon>
    </lineage>
</organism>
<evidence type="ECO:0000256" key="2">
    <source>
        <dbReference type="ARBA" id="ARBA00022741"/>
    </source>
</evidence>
<keyword evidence="3 5" id="KW-0067">ATP-binding</keyword>
<evidence type="ECO:0000256" key="1">
    <source>
        <dbReference type="ARBA" id="ARBA00007381"/>
    </source>
</evidence>
<evidence type="ECO:0000256" key="6">
    <source>
        <dbReference type="SAM" id="MobiDB-lite"/>
    </source>
</evidence>
<dbReference type="PROSITE" id="PS00329">
    <property type="entry name" value="HSP70_2"/>
    <property type="match status" value="1"/>
</dbReference>
<dbReference type="InterPro" id="IPR018181">
    <property type="entry name" value="Heat_shock_70_CS"/>
</dbReference>
<reference evidence="7" key="1">
    <citation type="journal article" date="2020" name="mSystems">
        <title>Genome- and Community-Level Interaction Insights into Carbon Utilization and Element Cycling Functions of Hydrothermarchaeota in Hydrothermal Sediment.</title>
        <authorList>
            <person name="Zhou Z."/>
            <person name="Liu Y."/>
            <person name="Xu W."/>
            <person name="Pan J."/>
            <person name="Luo Z.H."/>
            <person name="Li M."/>
        </authorList>
    </citation>
    <scope>NUCLEOTIDE SEQUENCE [LARGE SCALE GENOMIC DNA]</scope>
    <source>
        <strain evidence="7">SpSt-508</strain>
    </source>
</reference>
<proteinExistence type="inferred from homology"/>
<evidence type="ECO:0000256" key="4">
    <source>
        <dbReference type="ARBA" id="ARBA00023186"/>
    </source>
</evidence>